<feature type="region of interest" description="Disordered" evidence="4">
    <location>
        <begin position="1"/>
        <end position="41"/>
    </location>
</feature>
<dbReference type="PANTHER" id="PTHR23026">
    <property type="entry name" value="NADPH NITROREDUCTASE"/>
    <property type="match status" value="1"/>
</dbReference>
<keyword evidence="1" id="KW-0285">Flavoprotein</keyword>
<evidence type="ECO:0000256" key="2">
    <source>
        <dbReference type="ARBA" id="ARBA00022643"/>
    </source>
</evidence>
<evidence type="ECO:0000313" key="6">
    <source>
        <dbReference type="EMBL" id="GAA0337660.1"/>
    </source>
</evidence>
<proteinExistence type="predicted"/>
<feature type="domain" description="Nitroreductase" evidence="5">
    <location>
        <begin position="98"/>
        <end position="265"/>
    </location>
</feature>
<dbReference type="InterPro" id="IPR029479">
    <property type="entry name" value="Nitroreductase"/>
</dbReference>
<dbReference type="InterPro" id="IPR000415">
    <property type="entry name" value="Nitroreductase-like"/>
</dbReference>
<sequence length="287" mass="31378">MAGRIGPPEARDPDRGPRPKVPDRPVPAMGSGRDAGANSGMCPSWAAVADQTRSMSIPTTQWTPTHGDPYRPVPYRPERMPAAESLARAAELRERMDGRRTVRQFSADPVPEQVVKDAIACAATAPSGAHQQPWTFALVKDAEVRRRIRAAAEEEERISYDGRLGEEWLAALRPLGTDEVKPHLTDAPALIVVFQQRYWLGEGGDKRKHYYVDESVGIAVGMLLSALHLSGLAALVHTPSPMRFLSEVLGRPANEKAFAVIPVGYPAVDCQVPDLVRKSLDQVLVEI</sequence>
<evidence type="ECO:0000256" key="1">
    <source>
        <dbReference type="ARBA" id="ARBA00022630"/>
    </source>
</evidence>
<evidence type="ECO:0000313" key="7">
    <source>
        <dbReference type="Proteomes" id="UP001500063"/>
    </source>
</evidence>
<dbReference type="PANTHER" id="PTHR23026:SF90">
    <property type="entry name" value="IODOTYROSINE DEIODINASE 1"/>
    <property type="match status" value="1"/>
</dbReference>
<feature type="compositionally biased region" description="Basic and acidic residues" evidence="4">
    <location>
        <begin position="9"/>
        <end position="23"/>
    </location>
</feature>
<dbReference type="SUPFAM" id="SSF55469">
    <property type="entry name" value="FMN-dependent nitroreductase-like"/>
    <property type="match status" value="1"/>
</dbReference>
<keyword evidence="2" id="KW-0288">FMN</keyword>
<dbReference type="InterPro" id="IPR050627">
    <property type="entry name" value="Nitroreductase/BluB"/>
</dbReference>
<evidence type="ECO:0000259" key="5">
    <source>
        <dbReference type="Pfam" id="PF00881"/>
    </source>
</evidence>
<name>A0ABP3G8B7_9ACTN</name>
<evidence type="ECO:0000256" key="3">
    <source>
        <dbReference type="ARBA" id="ARBA00023002"/>
    </source>
</evidence>
<dbReference type="Gene3D" id="3.40.109.10">
    <property type="entry name" value="NADH Oxidase"/>
    <property type="match status" value="1"/>
</dbReference>
<keyword evidence="7" id="KW-1185">Reference proteome</keyword>
<evidence type="ECO:0000256" key="4">
    <source>
        <dbReference type="SAM" id="MobiDB-lite"/>
    </source>
</evidence>
<keyword evidence="3" id="KW-0560">Oxidoreductase</keyword>
<gene>
    <name evidence="6" type="ORF">GCM10010319_12070</name>
</gene>
<dbReference type="Proteomes" id="UP001500063">
    <property type="component" value="Unassembled WGS sequence"/>
</dbReference>
<organism evidence="6 7">
    <name type="scientific">Streptomyces blastmyceticus</name>
    <dbReference type="NCBI Taxonomy" id="68180"/>
    <lineage>
        <taxon>Bacteria</taxon>
        <taxon>Bacillati</taxon>
        <taxon>Actinomycetota</taxon>
        <taxon>Actinomycetes</taxon>
        <taxon>Kitasatosporales</taxon>
        <taxon>Streptomycetaceae</taxon>
        <taxon>Streptomyces</taxon>
    </lineage>
</organism>
<protein>
    <submittedName>
        <fullName evidence="6">Nitroreductase family protein</fullName>
    </submittedName>
</protein>
<dbReference type="CDD" id="cd02144">
    <property type="entry name" value="iodotyrosine_dehalogenase"/>
    <property type="match status" value="1"/>
</dbReference>
<accession>A0ABP3G8B7</accession>
<comment type="caution">
    <text evidence="6">The sequence shown here is derived from an EMBL/GenBank/DDBJ whole genome shotgun (WGS) entry which is preliminary data.</text>
</comment>
<dbReference type="Pfam" id="PF00881">
    <property type="entry name" value="Nitroreductase"/>
    <property type="match status" value="1"/>
</dbReference>
<dbReference type="EMBL" id="BAAABW010000006">
    <property type="protein sequence ID" value="GAA0337660.1"/>
    <property type="molecule type" value="Genomic_DNA"/>
</dbReference>
<reference evidence="7" key="1">
    <citation type="journal article" date="2019" name="Int. J. Syst. Evol. Microbiol.">
        <title>The Global Catalogue of Microorganisms (GCM) 10K type strain sequencing project: providing services to taxonomists for standard genome sequencing and annotation.</title>
        <authorList>
            <consortium name="The Broad Institute Genomics Platform"/>
            <consortium name="The Broad Institute Genome Sequencing Center for Infectious Disease"/>
            <person name="Wu L."/>
            <person name="Ma J."/>
        </authorList>
    </citation>
    <scope>NUCLEOTIDE SEQUENCE [LARGE SCALE GENOMIC DNA]</scope>
    <source>
        <strain evidence="7">JCM 4565</strain>
    </source>
</reference>